<dbReference type="STRING" id="407022.SAMN05661044_02336"/>
<dbReference type="EMBL" id="FOAF01000002">
    <property type="protein sequence ID" value="SEL38501.1"/>
    <property type="molecule type" value="Genomic_DNA"/>
</dbReference>
<organism evidence="1 2">
    <name type="scientific">Olivibacter domesticus</name>
    <name type="common">Pseudosphingobacterium domesticum</name>
    <dbReference type="NCBI Taxonomy" id="407022"/>
    <lineage>
        <taxon>Bacteria</taxon>
        <taxon>Pseudomonadati</taxon>
        <taxon>Bacteroidota</taxon>
        <taxon>Sphingobacteriia</taxon>
        <taxon>Sphingobacteriales</taxon>
        <taxon>Sphingobacteriaceae</taxon>
        <taxon>Olivibacter</taxon>
    </lineage>
</organism>
<dbReference type="Pfam" id="PF04245">
    <property type="entry name" value="NA37"/>
    <property type="match status" value="1"/>
</dbReference>
<reference evidence="2" key="1">
    <citation type="submission" date="2016-10" db="EMBL/GenBank/DDBJ databases">
        <authorList>
            <person name="Varghese N."/>
            <person name="Submissions S."/>
        </authorList>
    </citation>
    <scope>NUCLEOTIDE SEQUENCE [LARGE SCALE GENOMIC DNA]</scope>
    <source>
        <strain evidence="2">DSM 18733</strain>
    </source>
</reference>
<dbReference type="Proteomes" id="UP000199421">
    <property type="component" value="Unassembled WGS sequence"/>
</dbReference>
<dbReference type="InterPro" id="IPR007358">
    <property type="entry name" value="Nucleoid_associated_NdpA"/>
</dbReference>
<dbReference type="RefSeq" id="WP_093324251.1">
    <property type="nucleotide sequence ID" value="NZ_FOAF01000002.1"/>
</dbReference>
<protein>
    <recommendedName>
        <fullName evidence="3">Nucleoid-associated protein</fullName>
    </recommendedName>
</protein>
<name>A0A1H7PRK9_OLID1</name>
<evidence type="ECO:0008006" key="3">
    <source>
        <dbReference type="Google" id="ProtNLM"/>
    </source>
</evidence>
<accession>A0A1H7PRK9</accession>
<keyword evidence="2" id="KW-1185">Reference proteome</keyword>
<evidence type="ECO:0000313" key="2">
    <source>
        <dbReference type="Proteomes" id="UP000199421"/>
    </source>
</evidence>
<dbReference type="GO" id="GO:0009295">
    <property type="term" value="C:nucleoid"/>
    <property type="evidence" value="ECO:0007669"/>
    <property type="project" value="InterPro"/>
</dbReference>
<gene>
    <name evidence="1" type="ORF">SAMN05661044_02336</name>
</gene>
<proteinExistence type="predicted"/>
<evidence type="ECO:0000313" key="1">
    <source>
        <dbReference type="EMBL" id="SEL38501.1"/>
    </source>
</evidence>
<dbReference type="OrthoDB" id="9153118at2"/>
<dbReference type="AlphaFoldDB" id="A0A1H7PRK9"/>
<sequence>MLSFFEASLAQLSIHRVGNKMLDEHYILSDKPLNLQDETLPKLLMQYFLTPFEKINDVYRFTHSSGDLELNELYHFVRLFFEEEIDFHSMSQQITKHLYESSSHPKIKAGEVYVVNFEQVQLEGETLAAIGIFKSETKETYLKIYPEHGAFKVGYEEEAINIHKLDKGCLILKCEQEEGYKVLAIDQTNKQNEAIYWKDDFMQIKIRNDNFHQTGNLMEVCKNFVNEKLDGAFEMERADKIDLLNRSVAYFKEKEVFEVDEFTEEILGNPQAISMFKEYKTNFEEMHDLAIGDTFEISEQAVKKGAKIFKSILKLDKNFHVYIHGKREFIVKGFDEEKGMNFYQLYFEQES</sequence>